<proteinExistence type="predicted"/>
<sequence>MVWAGKGQHEGEDVNDIPDSYFTYMAANSKNPNSVKVAQQVMAYRQTNGYTVADPPRGQQGSKPAASNQAPSAPSNNSAGLRAKVLTLAVEMDSKNPWPYLKPIKDYIETGQLPNLASMLTDTK</sequence>
<feature type="compositionally biased region" description="Low complexity" evidence="1">
    <location>
        <begin position="62"/>
        <end position="79"/>
    </location>
</feature>
<evidence type="ECO:0000256" key="1">
    <source>
        <dbReference type="SAM" id="MobiDB-lite"/>
    </source>
</evidence>
<dbReference type="AlphaFoldDB" id="A0A0F9ABT3"/>
<organism evidence="2">
    <name type="scientific">marine sediment metagenome</name>
    <dbReference type="NCBI Taxonomy" id="412755"/>
    <lineage>
        <taxon>unclassified sequences</taxon>
        <taxon>metagenomes</taxon>
        <taxon>ecological metagenomes</taxon>
    </lineage>
</organism>
<accession>A0A0F9ABT3</accession>
<name>A0A0F9ABT3_9ZZZZ</name>
<comment type="caution">
    <text evidence="2">The sequence shown here is derived from an EMBL/GenBank/DDBJ whole genome shotgun (WGS) entry which is preliminary data.</text>
</comment>
<dbReference type="EMBL" id="LAZR01046791">
    <property type="protein sequence ID" value="KKK95715.1"/>
    <property type="molecule type" value="Genomic_DNA"/>
</dbReference>
<feature type="region of interest" description="Disordered" evidence="1">
    <location>
        <begin position="48"/>
        <end position="79"/>
    </location>
</feature>
<evidence type="ECO:0000313" key="2">
    <source>
        <dbReference type="EMBL" id="KKK95715.1"/>
    </source>
</evidence>
<protein>
    <submittedName>
        <fullName evidence="2">Uncharacterized protein</fullName>
    </submittedName>
</protein>
<reference evidence="2" key="1">
    <citation type="journal article" date="2015" name="Nature">
        <title>Complex archaea that bridge the gap between prokaryotes and eukaryotes.</title>
        <authorList>
            <person name="Spang A."/>
            <person name="Saw J.H."/>
            <person name="Jorgensen S.L."/>
            <person name="Zaremba-Niedzwiedzka K."/>
            <person name="Martijn J."/>
            <person name="Lind A.E."/>
            <person name="van Eijk R."/>
            <person name="Schleper C."/>
            <person name="Guy L."/>
            <person name="Ettema T.J."/>
        </authorList>
    </citation>
    <scope>NUCLEOTIDE SEQUENCE</scope>
</reference>
<feature type="non-terminal residue" evidence="2">
    <location>
        <position position="124"/>
    </location>
</feature>
<gene>
    <name evidence="2" type="ORF">LCGC14_2670060</name>
</gene>